<dbReference type="EMBL" id="JAWCUI010000007">
    <property type="protein sequence ID" value="KAL1901417.1"/>
    <property type="molecule type" value="Genomic_DNA"/>
</dbReference>
<reference evidence="7 8" key="1">
    <citation type="journal article" date="2024" name="IMA Fungus">
        <title>IMA Genome - F19 : A genome assembly and annotation guide to empower mycologists, including annotated draft genome sequences of Ceratocystis pirilliformis, Diaporthe australafricana, Fusarium ophioides, Paecilomyces lecythidis, and Sporothrix stenoceras.</title>
        <authorList>
            <person name="Aylward J."/>
            <person name="Wilson A.M."/>
            <person name="Visagie C.M."/>
            <person name="Spraker J."/>
            <person name="Barnes I."/>
            <person name="Buitendag C."/>
            <person name="Ceriani C."/>
            <person name="Del Mar Angel L."/>
            <person name="du Plessis D."/>
            <person name="Fuchs T."/>
            <person name="Gasser K."/>
            <person name="Kramer D."/>
            <person name="Li W."/>
            <person name="Munsamy K."/>
            <person name="Piso A."/>
            <person name="Price J.L."/>
            <person name="Sonnekus B."/>
            <person name="Thomas C."/>
            <person name="van der Nest A."/>
            <person name="van Dijk A."/>
            <person name="van Heerden A."/>
            <person name="van Vuuren N."/>
            <person name="Yilmaz N."/>
            <person name="Duong T.A."/>
            <person name="van der Merwe N.A."/>
            <person name="Wingfield M.J."/>
            <person name="Wingfield B.D."/>
        </authorList>
    </citation>
    <scope>NUCLEOTIDE SEQUENCE [LARGE SCALE GENOMIC DNA]</scope>
    <source>
        <strain evidence="7 8">CMW 5346</strain>
    </source>
</reference>
<sequence length="557" mass="61732">MNTSSHCACRTAALRIFVRSLVGPVSTTLSTKAATSRAPTTAARQWRSLTTTIRPAVSRFQSTTATRAFHVSRRLLNNAQTVEKVEQVDATSITSEGPALSDTRSTVQETTIETEVAPTSSAPPPTEIVQPLQAVVYEAETEQTRTASTPTQTKSQPAATQATTPGKNMKKRLRRQQEAERLAAEAAAAVAAAAEGKADLAEAERLVKKLKPKKEKKEKPEKKNKLELLMESRDAKKKAKKDKRRERRAAEKAAVAAAASGAKTAPSTDTSKGDKPKGDKSKAKADTSSTSAAAAAAKAKAKPLPENAEPWQIQKHALREKFPEGWNPRKKLSPDALEGIRALNRQFPQVYTTAALAGHFQVSPEAIRRILKSKWQSKPEEEEDRQERWFQRGKQVWSRWAELGRKPPKRWQAEGILREPESWSGGRQRMMGELTGRALQRQKQQEYVSRQKQIMRQMRQNRENFQASLAAKEPPVSDNYSIPTAEAMQKAIEGSADIEAPERSKPVEKYVKKPVELTPEQTGTLLKATRIPSKGRAVRLRRSGKVDKKAAEEEESF</sequence>
<name>A0ABR3ZMD3_9PEZI</name>
<dbReference type="PANTHER" id="PTHR13475">
    <property type="entry name" value="NEUGRIN"/>
    <property type="match status" value="1"/>
</dbReference>
<feature type="region of interest" description="Disordered" evidence="6">
    <location>
        <begin position="495"/>
        <end position="515"/>
    </location>
</feature>
<feature type="compositionally biased region" description="Basic residues" evidence="6">
    <location>
        <begin position="235"/>
        <end position="247"/>
    </location>
</feature>
<feature type="compositionally biased region" description="Polar residues" evidence="6">
    <location>
        <begin position="102"/>
        <end position="120"/>
    </location>
</feature>
<comment type="subcellular location">
    <subcellularLocation>
        <location evidence="2">Mitochondrion</location>
    </subcellularLocation>
</comment>
<feature type="compositionally biased region" description="Basic and acidic residues" evidence="6">
    <location>
        <begin position="500"/>
        <end position="515"/>
    </location>
</feature>
<evidence type="ECO:0000313" key="7">
    <source>
        <dbReference type="EMBL" id="KAL1901417.1"/>
    </source>
</evidence>
<keyword evidence="5" id="KW-0809">Transit peptide</keyword>
<dbReference type="Proteomes" id="UP001583186">
    <property type="component" value="Unassembled WGS sequence"/>
</dbReference>
<feature type="region of interest" description="Disordered" evidence="6">
    <location>
        <begin position="90"/>
        <end position="126"/>
    </location>
</feature>
<comment type="caution">
    <text evidence="7">The sequence shown here is derived from an EMBL/GenBank/DDBJ whole genome shotgun (WGS) entry which is preliminary data.</text>
</comment>
<evidence type="ECO:0000256" key="4">
    <source>
        <dbReference type="ARBA" id="ARBA00013566"/>
    </source>
</evidence>
<comment type="function">
    <text evidence="1">Required for respiratory activity and maintenance and expression of the mitochondrial genome.</text>
</comment>
<evidence type="ECO:0000256" key="3">
    <source>
        <dbReference type="ARBA" id="ARBA00010895"/>
    </source>
</evidence>
<feature type="compositionally biased region" description="Basic and acidic residues" evidence="6">
    <location>
        <begin position="271"/>
        <end position="285"/>
    </location>
</feature>
<accession>A0ABR3ZMD3</accession>
<evidence type="ECO:0000256" key="5">
    <source>
        <dbReference type="ARBA" id="ARBA00022946"/>
    </source>
</evidence>
<proteinExistence type="inferred from homology"/>
<feature type="compositionally biased region" description="Basic and acidic residues" evidence="6">
    <location>
        <begin position="215"/>
        <end position="234"/>
    </location>
</feature>
<evidence type="ECO:0000313" key="8">
    <source>
        <dbReference type="Proteomes" id="UP001583186"/>
    </source>
</evidence>
<dbReference type="PANTHER" id="PTHR13475:SF3">
    <property type="entry name" value="NEUGRIN"/>
    <property type="match status" value="1"/>
</dbReference>
<comment type="similarity">
    <text evidence="3">Belongs to the RRG9 family.</text>
</comment>
<feature type="region of interest" description="Disordered" evidence="6">
    <location>
        <begin position="530"/>
        <end position="557"/>
    </location>
</feature>
<gene>
    <name evidence="7" type="primary">RRG9</name>
    <name evidence="7" type="ORF">Sste5346_001822</name>
</gene>
<feature type="region of interest" description="Disordered" evidence="6">
    <location>
        <begin position="211"/>
        <end position="309"/>
    </location>
</feature>
<dbReference type="InterPro" id="IPR010487">
    <property type="entry name" value="NGRN/Rrg9"/>
</dbReference>
<feature type="compositionally biased region" description="Low complexity" evidence="6">
    <location>
        <begin position="286"/>
        <end position="298"/>
    </location>
</feature>
<feature type="compositionally biased region" description="Polar residues" evidence="6">
    <location>
        <begin position="144"/>
        <end position="166"/>
    </location>
</feature>
<protein>
    <recommendedName>
        <fullName evidence="4">Required for respiratory growth protein 9, mitochondrial</fullName>
    </recommendedName>
</protein>
<evidence type="ECO:0000256" key="6">
    <source>
        <dbReference type="SAM" id="MobiDB-lite"/>
    </source>
</evidence>
<evidence type="ECO:0000256" key="2">
    <source>
        <dbReference type="ARBA" id="ARBA00004173"/>
    </source>
</evidence>
<organism evidence="7 8">
    <name type="scientific">Sporothrix stenoceras</name>
    <dbReference type="NCBI Taxonomy" id="5173"/>
    <lineage>
        <taxon>Eukaryota</taxon>
        <taxon>Fungi</taxon>
        <taxon>Dikarya</taxon>
        <taxon>Ascomycota</taxon>
        <taxon>Pezizomycotina</taxon>
        <taxon>Sordariomycetes</taxon>
        <taxon>Sordariomycetidae</taxon>
        <taxon>Ophiostomatales</taxon>
        <taxon>Ophiostomataceae</taxon>
        <taxon>Sporothrix</taxon>
    </lineage>
</organism>
<feature type="region of interest" description="Disordered" evidence="6">
    <location>
        <begin position="140"/>
        <end position="178"/>
    </location>
</feature>
<dbReference type="Pfam" id="PF06413">
    <property type="entry name" value="Neugrin"/>
    <property type="match status" value="1"/>
</dbReference>
<evidence type="ECO:0000256" key="1">
    <source>
        <dbReference type="ARBA" id="ARBA00003548"/>
    </source>
</evidence>
<keyword evidence="8" id="KW-1185">Reference proteome</keyword>